<proteinExistence type="predicted"/>
<gene>
    <name evidence="3" type="ORF">UFOVP1097_54</name>
    <name evidence="4" type="ORF">UFOVP1349_48</name>
    <name evidence="5" type="ORF">UFOVP1456_28</name>
    <name evidence="2" type="ORF">UFOVP925_52</name>
</gene>
<evidence type="ECO:0000313" key="4">
    <source>
        <dbReference type="EMBL" id="CAB4200481.1"/>
    </source>
</evidence>
<feature type="compositionally biased region" description="Polar residues" evidence="1">
    <location>
        <begin position="1"/>
        <end position="10"/>
    </location>
</feature>
<name>A0A6J5QP31_9CAUD</name>
<organism evidence="3">
    <name type="scientific">uncultured Caudovirales phage</name>
    <dbReference type="NCBI Taxonomy" id="2100421"/>
    <lineage>
        <taxon>Viruses</taxon>
        <taxon>Duplodnaviria</taxon>
        <taxon>Heunggongvirae</taxon>
        <taxon>Uroviricota</taxon>
        <taxon>Caudoviricetes</taxon>
        <taxon>Peduoviridae</taxon>
        <taxon>Maltschvirus</taxon>
        <taxon>Maltschvirus maltsch</taxon>
    </lineage>
</organism>
<evidence type="ECO:0000256" key="1">
    <source>
        <dbReference type="SAM" id="MobiDB-lite"/>
    </source>
</evidence>
<sequence length="847" mass="89348">MPNVEITRTGSGDGWWANDPVAQPAQAPQPATREPRGIRNNNPLNIEAGSFTQSQPGFQGSDGRFAKFENQDQGLTAAENLIDVYGRKHGINTVAGIVNRWAPASDGNPVSAYAEAVARDVGVDPHQPLDLTDAQLKRGIVMAMGKFENGKAVGQSVAAPAAKTASDWWNADPPANQPSQQAAPAQTSTEPPPPKYVDDPGAGVAGLRGAANGLTFNFYDELKSLGAAGGDFGIGNLNPVLRGAIKYWMGDKEAVKKYEESVAKERGLTKQYEEQHPTASMVGNVVGSLAVPIPGMAAARGATFAGRVGQAALTGAGVGALSGVGEGEGAVDSATKGIVGAGVGGVIGGAAAPVVEGVIRGVRAAITNPVNMVRAAINPRGAAERAVGRAYADAQRIDPAAANRLTPAELTPNGPAAVMDTLGAGGRDLARSAGNLSGEARDILNRTLNDRYEGQGGRVTDWLRRTFNYPDVHATQQAIDQAERVVNRQNYGRAMNSQPAQQVWDNTLETVAQAPVVQDAIRGATRTSSNRAAAQGAAPMRNPFQFDANGQMTMRPGVTPNLQFWDAVKRNLDDTVTRLQRSGDTSAARDADELRSQLVRHLDRLVPEYRQARAGASAFFNAENALEAGRNFVNQNFAVGETRRALAQMQPHERRLFQDGFVSRYIETLDQIPDRADVVRRIYNSPAAQQKIETALGPARARELEAMLRVENIMQQSLRAVQGNSSSVQQIVGIGLAGATGGGALGYDPTISGLAAALATAGKKGIDRRVAEQVAHLLTSKDPAVLQRGIQMVANNQRLLSVLRAADTGAARVGGQQAPNGFIPALQMPVASRAEDQQPTVPRPPSQ</sequence>
<feature type="region of interest" description="Disordered" evidence="1">
    <location>
        <begin position="1"/>
        <end position="43"/>
    </location>
</feature>
<feature type="compositionally biased region" description="Low complexity" evidence="1">
    <location>
        <begin position="22"/>
        <end position="31"/>
    </location>
</feature>
<protein>
    <submittedName>
        <fullName evidence="3">Uncharacterized protein</fullName>
    </submittedName>
</protein>
<feature type="region of interest" description="Disordered" evidence="1">
    <location>
        <begin position="167"/>
        <end position="203"/>
    </location>
</feature>
<reference evidence="3" key="1">
    <citation type="submission" date="2020-05" db="EMBL/GenBank/DDBJ databases">
        <authorList>
            <person name="Chiriac C."/>
            <person name="Salcher M."/>
            <person name="Ghai R."/>
            <person name="Kavagutti S V."/>
        </authorList>
    </citation>
    <scope>NUCLEOTIDE SEQUENCE</scope>
</reference>
<accession>A0A6J5QP31</accession>
<evidence type="ECO:0000313" key="2">
    <source>
        <dbReference type="EMBL" id="CAB4172066.1"/>
    </source>
</evidence>
<dbReference type="EMBL" id="LR796876">
    <property type="protein sequence ID" value="CAB4172066.1"/>
    <property type="molecule type" value="Genomic_DNA"/>
</dbReference>
<feature type="compositionally biased region" description="Low complexity" evidence="1">
    <location>
        <begin position="173"/>
        <end position="189"/>
    </location>
</feature>
<dbReference type="EMBL" id="LR797048">
    <property type="protein sequence ID" value="CAB4184346.1"/>
    <property type="molecule type" value="Genomic_DNA"/>
</dbReference>
<dbReference type="EMBL" id="LR797291">
    <property type="protein sequence ID" value="CAB4200481.1"/>
    <property type="molecule type" value="Genomic_DNA"/>
</dbReference>
<evidence type="ECO:0000313" key="5">
    <source>
        <dbReference type="EMBL" id="CAB4214299.1"/>
    </source>
</evidence>
<dbReference type="EMBL" id="LR797404">
    <property type="protein sequence ID" value="CAB4214299.1"/>
    <property type="molecule type" value="Genomic_DNA"/>
</dbReference>
<evidence type="ECO:0000313" key="3">
    <source>
        <dbReference type="EMBL" id="CAB4184346.1"/>
    </source>
</evidence>